<dbReference type="CDD" id="cd08964">
    <property type="entry name" value="L-asparaginase_II"/>
    <property type="match status" value="1"/>
</dbReference>
<feature type="active site" description="O-isoaspartyl threonine intermediate" evidence="3">
    <location>
        <position position="18"/>
    </location>
</feature>
<organism evidence="6 7">
    <name type="scientific">Streptomyces marianii</name>
    <dbReference type="NCBI Taxonomy" id="1817406"/>
    <lineage>
        <taxon>Bacteria</taxon>
        <taxon>Bacillati</taxon>
        <taxon>Actinomycetota</taxon>
        <taxon>Actinomycetes</taxon>
        <taxon>Kitasatosporales</taxon>
        <taxon>Streptomycetaceae</taxon>
        <taxon>Streptomyces</taxon>
    </lineage>
</organism>
<dbReference type="InterPro" id="IPR037152">
    <property type="entry name" value="L-asparaginase_N_sf"/>
</dbReference>
<feature type="domain" description="L-asparaginase N-terminal" evidence="4">
    <location>
        <begin position="10"/>
        <end position="196"/>
    </location>
</feature>
<evidence type="ECO:0000313" key="6">
    <source>
        <dbReference type="EMBL" id="TLQ39359.1"/>
    </source>
</evidence>
<dbReference type="Gene3D" id="3.40.50.1170">
    <property type="entry name" value="L-asparaginase, N-terminal domain"/>
    <property type="match status" value="1"/>
</dbReference>
<evidence type="ECO:0000259" key="5">
    <source>
        <dbReference type="Pfam" id="PF17763"/>
    </source>
</evidence>
<reference evidence="6 7" key="1">
    <citation type="submission" date="2019-05" db="EMBL/GenBank/DDBJ databases">
        <title>Streptomyces marianii sp. nov., a novel marine actinomycete from southern coast of India.</title>
        <authorList>
            <person name="Iniyan A.M."/>
            <person name="Wink J."/>
            <person name="Ramprasad E."/>
            <person name="Ramana C.V."/>
            <person name="Bunk B."/>
            <person name="Sproer C."/>
            <person name="Joseph F.-J.R.S."/>
            <person name="Vincent S.G.P."/>
        </authorList>
    </citation>
    <scope>NUCLEOTIDE SEQUENCE [LARGE SCALE GENOMIC DNA]</scope>
    <source>
        <strain evidence="6 7">ICN19</strain>
    </source>
</reference>
<dbReference type="GO" id="GO:0004067">
    <property type="term" value="F:asparaginase activity"/>
    <property type="evidence" value="ECO:0007669"/>
    <property type="project" value="UniProtKB-UniRule"/>
</dbReference>
<evidence type="ECO:0000313" key="7">
    <source>
        <dbReference type="Proteomes" id="UP000305921"/>
    </source>
</evidence>
<gene>
    <name evidence="6" type="ORF">FEF34_38920</name>
</gene>
<dbReference type="SMART" id="SM00870">
    <property type="entry name" value="Asparaginase"/>
    <property type="match status" value="1"/>
</dbReference>
<dbReference type="InterPro" id="IPR036152">
    <property type="entry name" value="Asp/glu_Ase-like_sf"/>
</dbReference>
<dbReference type="InterPro" id="IPR027473">
    <property type="entry name" value="L-asparaginase_C"/>
</dbReference>
<dbReference type="Proteomes" id="UP000305921">
    <property type="component" value="Unassembled WGS sequence"/>
</dbReference>
<keyword evidence="7" id="KW-1185">Reference proteome</keyword>
<dbReference type="PIRSF" id="PIRSF500176">
    <property type="entry name" value="L_ASNase"/>
    <property type="match status" value="1"/>
</dbReference>
<dbReference type="EMBL" id="VAWE01000002">
    <property type="protein sequence ID" value="TLQ39359.1"/>
    <property type="molecule type" value="Genomic_DNA"/>
</dbReference>
<dbReference type="RefSeq" id="WP_138058171.1">
    <property type="nucleotide sequence ID" value="NZ_VAWE01000002.1"/>
</dbReference>
<evidence type="ECO:0000256" key="3">
    <source>
        <dbReference type="PIRSR" id="PIRSR001220-1"/>
    </source>
</evidence>
<dbReference type="InterPro" id="IPR027474">
    <property type="entry name" value="L-asparaginase_N"/>
</dbReference>
<dbReference type="InterPro" id="IPR040919">
    <property type="entry name" value="Asparaginase_C"/>
</dbReference>
<name>A0A5R9DS78_9ACTN</name>
<dbReference type="SFLD" id="SFLDS00057">
    <property type="entry name" value="Glutaminase/Asparaginase"/>
    <property type="match status" value="1"/>
</dbReference>
<dbReference type="PRINTS" id="PR00139">
    <property type="entry name" value="ASNGLNASE"/>
</dbReference>
<evidence type="ECO:0000259" key="4">
    <source>
        <dbReference type="Pfam" id="PF00710"/>
    </source>
</evidence>
<dbReference type="SUPFAM" id="SSF53774">
    <property type="entry name" value="Glutaminase/Asparaginase"/>
    <property type="match status" value="1"/>
</dbReference>
<proteinExistence type="inferred from homology"/>
<dbReference type="PROSITE" id="PS51732">
    <property type="entry name" value="ASN_GLN_ASE_3"/>
    <property type="match status" value="1"/>
</dbReference>
<dbReference type="Gene3D" id="3.40.50.40">
    <property type="match status" value="1"/>
</dbReference>
<dbReference type="OrthoDB" id="9788068at2"/>
<protein>
    <submittedName>
        <fullName evidence="6">Asparaginase</fullName>
    </submittedName>
</protein>
<evidence type="ECO:0000256" key="2">
    <source>
        <dbReference type="ARBA" id="ARBA00022801"/>
    </source>
</evidence>
<sequence>MTKDRTRPTVVVVGLGGTIAMMPSDRDGAARPTLSAEDLLAAVPQMDGSDVDIQTLSFAGKPGASLTLDDIDRLANRLRAMAGEGAVDGIVVTQGTDTLEETAYLLSLLYAEQAPLVVTGAMRAPHQAGADGPANLLAAVTVAASPHARGLGVLVVFNDQVFDPARVRKAHSTSTSAFAAPDTGALGVVAEGALRLLAVPAHTPRPLAPPLDRPARVALYPATLGDDGALLEVLLHQVDGMVIAGFGVGHVPEAWVPILAKAAQRIPVVLASRTGAGTTLTRAYGFDGSEKDLLSRGLIGAGHLDPYKARHLLTVLLRSGADNDTIRATFAPAGTTAEGRG</sequence>
<dbReference type="GO" id="GO:0006528">
    <property type="term" value="P:asparagine metabolic process"/>
    <property type="evidence" value="ECO:0007669"/>
    <property type="project" value="InterPro"/>
</dbReference>
<dbReference type="Pfam" id="PF17763">
    <property type="entry name" value="Asparaginase_C"/>
    <property type="match status" value="1"/>
</dbReference>
<dbReference type="InterPro" id="IPR004550">
    <property type="entry name" value="AsnASE_II"/>
</dbReference>
<evidence type="ECO:0000256" key="1">
    <source>
        <dbReference type="ARBA" id="ARBA00010518"/>
    </source>
</evidence>
<dbReference type="Pfam" id="PF00710">
    <property type="entry name" value="Asparaginase"/>
    <property type="match status" value="1"/>
</dbReference>
<keyword evidence="2" id="KW-0378">Hydrolase</keyword>
<feature type="domain" description="Asparaginase/glutaminase C-terminal" evidence="5">
    <location>
        <begin position="216"/>
        <end position="330"/>
    </location>
</feature>
<dbReference type="PANTHER" id="PTHR11707:SF28">
    <property type="entry name" value="60 KDA LYSOPHOSPHOLIPASE"/>
    <property type="match status" value="1"/>
</dbReference>
<dbReference type="PANTHER" id="PTHR11707">
    <property type="entry name" value="L-ASPARAGINASE"/>
    <property type="match status" value="1"/>
</dbReference>
<dbReference type="AlphaFoldDB" id="A0A5R9DS78"/>
<dbReference type="FunFam" id="3.40.50.1170:FF:000001">
    <property type="entry name" value="L-asparaginase 2"/>
    <property type="match status" value="1"/>
</dbReference>
<dbReference type="InterPro" id="IPR006034">
    <property type="entry name" value="Asparaginase/glutaminase-like"/>
</dbReference>
<dbReference type="PIRSF" id="PIRSF001220">
    <property type="entry name" value="L-ASNase_gatD"/>
    <property type="match status" value="1"/>
</dbReference>
<accession>A0A5R9DS78</accession>
<comment type="similarity">
    <text evidence="1">Belongs to the asparaginase 1 family.</text>
</comment>
<comment type="caution">
    <text evidence="6">The sequence shown here is derived from an EMBL/GenBank/DDBJ whole genome shotgun (WGS) entry which is preliminary data.</text>
</comment>